<evidence type="ECO:0000313" key="1">
    <source>
        <dbReference type="EMBL" id="TFK58006.1"/>
    </source>
</evidence>
<organism evidence="1 2">
    <name type="scientific">Pluteus cervinus</name>
    <dbReference type="NCBI Taxonomy" id="181527"/>
    <lineage>
        <taxon>Eukaryota</taxon>
        <taxon>Fungi</taxon>
        <taxon>Dikarya</taxon>
        <taxon>Basidiomycota</taxon>
        <taxon>Agaricomycotina</taxon>
        <taxon>Agaricomycetes</taxon>
        <taxon>Agaricomycetidae</taxon>
        <taxon>Agaricales</taxon>
        <taxon>Pluteineae</taxon>
        <taxon>Pluteaceae</taxon>
        <taxon>Pluteus</taxon>
    </lineage>
</organism>
<dbReference type="EMBL" id="ML209750">
    <property type="protein sequence ID" value="TFK58006.1"/>
    <property type="molecule type" value="Genomic_DNA"/>
</dbReference>
<proteinExistence type="predicted"/>
<dbReference type="Proteomes" id="UP000308600">
    <property type="component" value="Unassembled WGS sequence"/>
</dbReference>
<sequence>ISSWECPMVNHMLAMKVTDETSHIGLFFKKFTESSPHRQHRWVTHKVPQAADTEPDITRTKYLERERIESLVNTLLRSGKALAAFTIELFKARRSYPPAIDRSGYTKGFDLAASFVKSHGIDGEVQQAATVATQLTNASQPPHPQAVNTTLTRPLTGFESPHPYHDLLGGDNWASRTWPVYKDAYKSVGLATGSAANALPVLCLLWRSDWSITPSFISHKSRDGWHVIGSAVAQTFQDELEENQRLKGLTEWGAFNIRMALQLALFPFVKVEEKETVIGFQRRWDWADDVDVYSGNLFTNEPDHDDIAASLKIALAVQDAHGQITRALNTLTSCKAISREGFIPEPMHRLLAPLRNAMARQGYLNVIHKFEPGIEEVDARDIPFLDWPIPRPCSPVINIKYPTAKDALDVSKSGDVSKDVEMGDVGEEGKSARDEKSMVGKAVMNGSENGGNGIEKGPGSK</sequence>
<keyword evidence="2" id="KW-1185">Reference proteome</keyword>
<name>A0ACD2ZXC3_9AGAR</name>
<reference evidence="1 2" key="1">
    <citation type="journal article" date="2019" name="Nat. Ecol. Evol.">
        <title>Megaphylogeny resolves global patterns of mushroom evolution.</title>
        <authorList>
            <person name="Varga T."/>
            <person name="Krizsan K."/>
            <person name="Foldi C."/>
            <person name="Dima B."/>
            <person name="Sanchez-Garcia M."/>
            <person name="Sanchez-Ramirez S."/>
            <person name="Szollosi G.J."/>
            <person name="Szarkandi J.G."/>
            <person name="Papp V."/>
            <person name="Albert L."/>
            <person name="Andreopoulos W."/>
            <person name="Angelini C."/>
            <person name="Antonin V."/>
            <person name="Barry K.W."/>
            <person name="Bougher N.L."/>
            <person name="Buchanan P."/>
            <person name="Buyck B."/>
            <person name="Bense V."/>
            <person name="Catcheside P."/>
            <person name="Chovatia M."/>
            <person name="Cooper J."/>
            <person name="Damon W."/>
            <person name="Desjardin D."/>
            <person name="Finy P."/>
            <person name="Geml J."/>
            <person name="Haridas S."/>
            <person name="Hughes K."/>
            <person name="Justo A."/>
            <person name="Karasinski D."/>
            <person name="Kautmanova I."/>
            <person name="Kiss B."/>
            <person name="Kocsube S."/>
            <person name="Kotiranta H."/>
            <person name="LaButti K.M."/>
            <person name="Lechner B.E."/>
            <person name="Liimatainen K."/>
            <person name="Lipzen A."/>
            <person name="Lukacs Z."/>
            <person name="Mihaltcheva S."/>
            <person name="Morgado L.N."/>
            <person name="Niskanen T."/>
            <person name="Noordeloos M.E."/>
            <person name="Ohm R.A."/>
            <person name="Ortiz-Santana B."/>
            <person name="Ovrebo C."/>
            <person name="Racz N."/>
            <person name="Riley R."/>
            <person name="Savchenko A."/>
            <person name="Shiryaev A."/>
            <person name="Soop K."/>
            <person name="Spirin V."/>
            <person name="Szebenyi C."/>
            <person name="Tomsovsky M."/>
            <person name="Tulloss R.E."/>
            <person name="Uehling J."/>
            <person name="Grigoriev I.V."/>
            <person name="Vagvolgyi C."/>
            <person name="Papp T."/>
            <person name="Martin F.M."/>
            <person name="Miettinen O."/>
            <person name="Hibbett D.S."/>
            <person name="Nagy L.G."/>
        </authorList>
    </citation>
    <scope>NUCLEOTIDE SEQUENCE [LARGE SCALE GENOMIC DNA]</scope>
    <source>
        <strain evidence="1 2">NL-1719</strain>
    </source>
</reference>
<accession>A0ACD2ZXC3</accession>
<gene>
    <name evidence="1" type="ORF">BDN72DRAFT_866297</name>
</gene>
<protein>
    <submittedName>
        <fullName evidence="1">Uncharacterized protein</fullName>
    </submittedName>
</protein>
<feature type="non-terminal residue" evidence="1">
    <location>
        <position position="1"/>
    </location>
</feature>
<feature type="non-terminal residue" evidence="1">
    <location>
        <position position="461"/>
    </location>
</feature>
<evidence type="ECO:0000313" key="2">
    <source>
        <dbReference type="Proteomes" id="UP000308600"/>
    </source>
</evidence>